<feature type="domain" description="HNH" evidence="1">
    <location>
        <begin position="218"/>
        <end position="274"/>
    </location>
</feature>
<dbReference type="GO" id="GO:0008270">
    <property type="term" value="F:zinc ion binding"/>
    <property type="evidence" value="ECO:0007669"/>
    <property type="project" value="InterPro"/>
</dbReference>
<organism evidence="2 3">
    <name type="scientific">Candidatus Thiodictyon syntrophicum</name>
    <dbReference type="NCBI Taxonomy" id="1166950"/>
    <lineage>
        <taxon>Bacteria</taxon>
        <taxon>Pseudomonadati</taxon>
        <taxon>Pseudomonadota</taxon>
        <taxon>Gammaproteobacteria</taxon>
        <taxon>Chromatiales</taxon>
        <taxon>Chromatiaceae</taxon>
        <taxon>Thiodictyon</taxon>
    </lineage>
</organism>
<evidence type="ECO:0000313" key="3">
    <source>
        <dbReference type="Proteomes" id="UP000232638"/>
    </source>
</evidence>
<dbReference type="Gene3D" id="1.10.30.50">
    <property type="match status" value="1"/>
</dbReference>
<dbReference type="CDD" id="cd00085">
    <property type="entry name" value="HNHc"/>
    <property type="match status" value="1"/>
</dbReference>
<dbReference type="InterPro" id="IPR003615">
    <property type="entry name" value="HNH_nuc"/>
</dbReference>
<evidence type="ECO:0000259" key="1">
    <source>
        <dbReference type="Pfam" id="PF01844"/>
    </source>
</evidence>
<dbReference type="GO" id="GO:0003676">
    <property type="term" value="F:nucleic acid binding"/>
    <property type="evidence" value="ECO:0007669"/>
    <property type="project" value="InterPro"/>
</dbReference>
<keyword evidence="3" id="KW-1185">Reference proteome</keyword>
<sequence length="311" mass="35232">MNLSNELADYWIEAARTAAGEFIHNAECISENPAVKAYFKKNKHGGSYWLEIREPRPIVRLVDIEIQKAINPITLRARIWYYSGEPSLPRRHKELGLVSLGNEEIRCSEIDPRESWLRQLAVNGVAVEGVEYPLRKVEFLNSESEIGSGLAAILNDLWSVSLQIENGNVVAAKNFFPEEIGELESMLYEGAISKVNVNKFERNRRAREQCIDHFGSECQVCHIEFGELYGEIGAGFIHVHHLVQLSSIGETYAVNPIQDLVPVCPNCHAMLHQRNPPLSIEELRARCKCVNIMDCKKSDNHENAKRQKTVV</sequence>
<accession>A0A2K8UIH2</accession>
<keyword evidence="2" id="KW-0614">Plasmid</keyword>
<dbReference type="EMBL" id="CP020371">
    <property type="protein sequence ID" value="AUB85279.1"/>
    <property type="molecule type" value="Genomic_DNA"/>
</dbReference>
<gene>
    <name evidence="2" type="ORF">THSYN_30715</name>
</gene>
<evidence type="ECO:0000313" key="2">
    <source>
        <dbReference type="EMBL" id="AUB85279.1"/>
    </source>
</evidence>
<protein>
    <recommendedName>
        <fullName evidence="1">HNH domain-containing protein</fullName>
    </recommendedName>
</protein>
<proteinExistence type="predicted"/>
<dbReference type="Pfam" id="PF01844">
    <property type="entry name" value="HNH"/>
    <property type="match status" value="1"/>
</dbReference>
<name>A0A2K8UIH2_9GAMM</name>
<dbReference type="GO" id="GO:0004519">
    <property type="term" value="F:endonuclease activity"/>
    <property type="evidence" value="ECO:0007669"/>
    <property type="project" value="InterPro"/>
</dbReference>
<geneLocation type="plasmid" evidence="3">
    <name>pts417</name>
</geneLocation>
<reference evidence="2 3" key="1">
    <citation type="submission" date="2017-03" db="EMBL/GenBank/DDBJ databases">
        <title>Complete genome sequence of Candidatus 'Thiodictyon syntrophicum' sp. nov. strain Cad16T, a photolithoautotroph purple sulfur bacterium isolated from an alpine meromictic lake.</title>
        <authorList>
            <person name="Luedin S.M."/>
            <person name="Pothier J.F."/>
            <person name="Danza F."/>
            <person name="Storelli N."/>
            <person name="Wittwer M."/>
            <person name="Tonolla M."/>
        </authorList>
    </citation>
    <scope>NUCLEOTIDE SEQUENCE [LARGE SCALE GENOMIC DNA]</scope>
    <source>
        <strain evidence="2 3">Cad16T</strain>
        <plasmid evidence="3">Plasmid pts417</plasmid>
    </source>
</reference>
<dbReference type="OrthoDB" id="9802640at2"/>
<dbReference type="KEGG" id="tsy:THSYN_30715"/>
<dbReference type="Proteomes" id="UP000232638">
    <property type="component" value="Plasmid pTs417"/>
</dbReference>
<dbReference type="InterPro" id="IPR002711">
    <property type="entry name" value="HNH"/>
</dbReference>
<dbReference type="AlphaFoldDB" id="A0A2K8UIH2"/>
<dbReference type="RefSeq" id="WP_100922914.1">
    <property type="nucleotide sequence ID" value="NZ_CP020371.1"/>
</dbReference>